<proteinExistence type="predicted"/>
<gene>
    <name evidence="3" type="primary">hmuT</name>
    <name evidence="3" type="ORF">TM5383_03059</name>
</gene>
<sequence length="293" mass="30433">MIRSLTLGAVAAIGLSAAAFAAEDHGDSYPQAKSIVSVGGPITEILFALGAQDRIVARDTTSTYPAMVNDLPDVGYMRRLSPEGVLSVAPDLIIARHTSGPVETMDLLREASVPIVLVHDGFSAEAVTDAIRTVGHAIGEDAQAEALASDVKAELAAIAAKVAKVDTKKRVMFVLSNDGGRLNVSGRDTGANGLIELAGGINVMAEDYAGYKLVNDEAVIKAQPDLVLMMTGRTDHEGRAEEILALPAVAPTPAAANGGFYSIDGAALGFGPRTASFVSELHQVLYPAEEVVN</sequence>
<keyword evidence="4" id="KW-1185">Reference proteome</keyword>
<dbReference type="InterPro" id="IPR002491">
    <property type="entry name" value="ABC_transptr_periplasmic_BD"/>
</dbReference>
<feature type="signal peptide" evidence="1">
    <location>
        <begin position="1"/>
        <end position="21"/>
    </location>
</feature>
<dbReference type="SUPFAM" id="SSF53807">
    <property type="entry name" value="Helical backbone' metal receptor"/>
    <property type="match status" value="1"/>
</dbReference>
<dbReference type="PROSITE" id="PS50983">
    <property type="entry name" value="FE_B12_PBP"/>
    <property type="match status" value="1"/>
</dbReference>
<dbReference type="PANTHER" id="PTHR30535">
    <property type="entry name" value="VITAMIN B12-BINDING PROTEIN"/>
    <property type="match status" value="1"/>
</dbReference>
<organism evidence="3 4">
    <name type="scientific">Thalassovita mediterranea</name>
    <dbReference type="NCBI Taxonomy" id="340021"/>
    <lineage>
        <taxon>Bacteria</taxon>
        <taxon>Pseudomonadati</taxon>
        <taxon>Pseudomonadota</taxon>
        <taxon>Alphaproteobacteria</taxon>
        <taxon>Rhodobacterales</taxon>
        <taxon>Roseobacteraceae</taxon>
        <taxon>Thalassovita</taxon>
    </lineage>
</organism>
<evidence type="ECO:0000256" key="1">
    <source>
        <dbReference type="SAM" id="SignalP"/>
    </source>
</evidence>
<evidence type="ECO:0000313" key="3">
    <source>
        <dbReference type="EMBL" id="CUH85816.1"/>
    </source>
</evidence>
<name>A0A0P1GT56_9RHOB</name>
<dbReference type="Gene3D" id="3.40.50.1980">
    <property type="entry name" value="Nitrogenase molybdenum iron protein domain"/>
    <property type="match status" value="2"/>
</dbReference>
<dbReference type="AlphaFoldDB" id="A0A0P1GT56"/>
<reference evidence="3 4" key="1">
    <citation type="submission" date="2015-09" db="EMBL/GenBank/DDBJ databases">
        <authorList>
            <consortium name="Swine Surveillance"/>
        </authorList>
    </citation>
    <scope>NUCLEOTIDE SEQUENCE [LARGE SCALE GENOMIC DNA]</scope>
    <source>
        <strain evidence="3 4">CECT 8383</strain>
    </source>
</reference>
<dbReference type="InterPro" id="IPR050902">
    <property type="entry name" value="ABC_Transporter_SBP"/>
</dbReference>
<dbReference type="STRING" id="340021.TM5383_03059"/>
<dbReference type="PANTHER" id="PTHR30535:SF4">
    <property type="entry name" value="HEMIN-BINDING PERIPLASMIC PROTEIN HMUT"/>
    <property type="match status" value="1"/>
</dbReference>
<dbReference type="OrthoDB" id="9797736at2"/>
<dbReference type="EMBL" id="CYSF01000018">
    <property type="protein sequence ID" value="CUH85816.1"/>
    <property type="molecule type" value="Genomic_DNA"/>
</dbReference>
<evidence type="ECO:0000259" key="2">
    <source>
        <dbReference type="PROSITE" id="PS50983"/>
    </source>
</evidence>
<protein>
    <submittedName>
        <fullName evidence="3">Hemin-binding periplasmic protein HmuT</fullName>
    </submittedName>
</protein>
<feature type="chain" id="PRO_5006063736" evidence="1">
    <location>
        <begin position="22"/>
        <end position="293"/>
    </location>
</feature>
<dbReference type="Pfam" id="PF01497">
    <property type="entry name" value="Peripla_BP_2"/>
    <property type="match status" value="1"/>
</dbReference>
<evidence type="ECO:0000313" key="4">
    <source>
        <dbReference type="Proteomes" id="UP000051681"/>
    </source>
</evidence>
<dbReference type="Proteomes" id="UP000051681">
    <property type="component" value="Unassembled WGS sequence"/>
</dbReference>
<dbReference type="RefSeq" id="WP_058319884.1">
    <property type="nucleotide sequence ID" value="NZ_CYSF01000018.1"/>
</dbReference>
<feature type="domain" description="Fe/B12 periplasmic-binding" evidence="2">
    <location>
        <begin position="34"/>
        <end position="289"/>
    </location>
</feature>
<keyword evidence="1" id="KW-0732">Signal</keyword>
<accession>A0A0P1GT56</accession>